<dbReference type="PANTHER" id="PTHR37461">
    <property type="entry name" value="ANTI-SIGMA-K FACTOR RSKA"/>
    <property type="match status" value="1"/>
</dbReference>
<keyword evidence="3" id="KW-1003">Cell membrane</keyword>
<evidence type="ECO:0000256" key="2">
    <source>
        <dbReference type="ARBA" id="ARBA00004236"/>
    </source>
</evidence>
<dbReference type="InterPro" id="IPR051474">
    <property type="entry name" value="Anti-sigma-K/W_factor"/>
</dbReference>
<evidence type="ECO:0000256" key="6">
    <source>
        <dbReference type="ARBA" id="ARBA00023136"/>
    </source>
</evidence>
<keyword evidence="5 9" id="KW-1133">Transmembrane helix</keyword>
<dbReference type="GO" id="GO:0016989">
    <property type="term" value="F:sigma factor antagonist activity"/>
    <property type="evidence" value="ECO:0007669"/>
    <property type="project" value="TreeGrafter"/>
</dbReference>
<dbReference type="AlphaFoldDB" id="A0A6J4QER4"/>
<accession>A0A6J4QER4</accession>
<evidence type="ECO:0000256" key="8">
    <source>
        <dbReference type="ARBA" id="ARBA00030803"/>
    </source>
</evidence>
<evidence type="ECO:0000256" key="7">
    <source>
        <dbReference type="ARBA" id="ARBA00029829"/>
    </source>
</evidence>
<feature type="transmembrane region" description="Helical" evidence="9">
    <location>
        <begin position="96"/>
        <end position="117"/>
    </location>
</feature>
<evidence type="ECO:0000259" key="10">
    <source>
        <dbReference type="Pfam" id="PF10099"/>
    </source>
</evidence>
<dbReference type="Gene3D" id="1.10.10.1320">
    <property type="entry name" value="Anti-sigma factor, zinc-finger domain"/>
    <property type="match status" value="1"/>
</dbReference>
<dbReference type="GO" id="GO:0005886">
    <property type="term" value="C:plasma membrane"/>
    <property type="evidence" value="ECO:0007669"/>
    <property type="project" value="UniProtKB-SubCell"/>
</dbReference>
<dbReference type="InterPro" id="IPR018764">
    <property type="entry name" value="RskA_C"/>
</dbReference>
<evidence type="ECO:0000256" key="3">
    <source>
        <dbReference type="ARBA" id="ARBA00022475"/>
    </source>
</evidence>
<protein>
    <recommendedName>
        <fullName evidence="8">Regulator of SigK</fullName>
    </recommendedName>
    <alternativeName>
        <fullName evidence="7">Sigma-K anti-sigma factor RskA</fullName>
    </alternativeName>
</protein>
<evidence type="ECO:0000256" key="1">
    <source>
        <dbReference type="ARBA" id="ARBA00004167"/>
    </source>
</evidence>
<name>A0A6J4QER4_9ACTN</name>
<comment type="subcellular location">
    <subcellularLocation>
        <location evidence="2">Cell membrane</location>
    </subcellularLocation>
    <subcellularLocation>
        <location evidence="1">Membrane</location>
        <topology evidence="1">Single-pass membrane protein</topology>
    </subcellularLocation>
</comment>
<reference evidence="11" key="1">
    <citation type="submission" date="2020-02" db="EMBL/GenBank/DDBJ databases">
        <authorList>
            <person name="Meier V. D."/>
        </authorList>
    </citation>
    <scope>NUCLEOTIDE SEQUENCE</scope>
    <source>
        <strain evidence="11">AVDCRST_MAG14</strain>
    </source>
</reference>
<sequence length="237" mass="25617">MSEQWRRRFDDLKDAYALGALDDNERREFEGYLAAHPELQFEVDDLHSITELLALAPPEYEPPPELRRNLLQKIDGGEEDAALLGDAPRRAGLRRLFGPAGLAAAAAILAVFGLFTWNASLRGENEDLRGQIETRQTYELQGSGEAEDVQGEVVELGSGRAVLMAEDLPSAPEGKVYEAWIMYDGVPEPAGIFHSQDGQAATPIEGSLETADAVAVTVEPSGGSLMPTSEPLLTASL</sequence>
<organism evidence="11">
    <name type="scientific">uncultured Rubrobacteraceae bacterium</name>
    <dbReference type="NCBI Taxonomy" id="349277"/>
    <lineage>
        <taxon>Bacteria</taxon>
        <taxon>Bacillati</taxon>
        <taxon>Actinomycetota</taxon>
        <taxon>Rubrobacteria</taxon>
        <taxon>Rubrobacterales</taxon>
        <taxon>Rubrobacteraceae</taxon>
        <taxon>environmental samples</taxon>
    </lineage>
</organism>
<dbReference type="GO" id="GO:0006417">
    <property type="term" value="P:regulation of translation"/>
    <property type="evidence" value="ECO:0007669"/>
    <property type="project" value="TreeGrafter"/>
</dbReference>
<gene>
    <name evidence="11" type="ORF">AVDCRST_MAG14-30</name>
</gene>
<dbReference type="Pfam" id="PF10099">
    <property type="entry name" value="RskA_C"/>
    <property type="match status" value="1"/>
</dbReference>
<evidence type="ECO:0000256" key="5">
    <source>
        <dbReference type="ARBA" id="ARBA00022989"/>
    </source>
</evidence>
<feature type="domain" description="Anti-sigma K factor RskA C-terminal" evidence="10">
    <location>
        <begin position="103"/>
        <end position="231"/>
    </location>
</feature>
<dbReference type="PANTHER" id="PTHR37461:SF1">
    <property type="entry name" value="ANTI-SIGMA-K FACTOR RSKA"/>
    <property type="match status" value="1"/>
</dbReference>
<keyword evidence="4 9" id="KW-0812">Transmembrane</keyword>
<dbReference type="InterPro" id="IPR041916">
    <property type="entry name" value="Anti_sigma_zinc_sf"/>
</dbReference>
<proteinExistence type="predicted"/>
<keyword evidence="6 9" id="KW-0472">Membrane</keyword>
<evidence type="ECO:0000256" key="4">
    <source>
        <dbReference type="ARBA" id="ARBA00022692"/>
    </source>
</evidence>
<evidence type="ECO:0000256" key="9">
    <source>
        <dbReference type="SAM" id="Phobius"/>
    </source>
</evidence>
<evidence type="ECO:0000313" key="11">
    <source>
        <dbReference type="EMBL" id="CAA9441878.1"/>
    </source>
</evidence>
<dbReference type="EMBL" id="CADCVG010000001">
    <property type="protein sequence ID" value="CAA9441878.1"/>
    <property type="molecule type" value="Genomic_DNA"/>
</dbReference>